<organism evidence="3 4">
    <name type="scientific">Hoyosella subflava (strain DSM 45089 / JCM 17490 / NBRC 109087 / DQS3-9A1)</name>
    <name type="common">Amycolicicoccus subflavus</name>
    <dbReference type="NCBI Taxonomy" id="443218"/>
    <lineage>
        <taxon>Bacteria</taxon>
        <taxon>Bacillati</taxon>
        <taxon>Actinomycetota</taxon>
        <taxon>Actinomycetes</taxon>
        <taxon>Mycobacteriales</taxon>
        <taxon>Hoyosellaceae</taxon>
        <taxon>Hoyosella</taxon>
    </lineage>
</organism>
<dbReference type="STRING" id="443218.AS9A_2491"/>
<reference evidence="3 4" key="1">
    <citation type="journal article" date="2011" name="J. Bacteriol.">
        <title>Complete genome sequence of Amycolicicoccus subflavus DQS3-9A1T, an actinomycete isolated from crude oil-polluted soil.</title>
        <authorList>
            <person name="Cai M."/>
            <person name="Chen W.M."/>
            <person name="Nie Y."/>
            <person name="Chi C.Q."/>
            <person name="Wang Y.N."/>
            <person name="Tang Y.Q."/>
            <person name="Li G.Y."/>
            <person name="Wu X.L."/>
        </authorList>
    </citation>
    <scope>NUCLEOTIDE SEQUENCE [LARGE SCALE GENOMIC DNA]</scope>
    <source>
        <strain evidence="4">DSM 45089 / DQS3-9A1</strain>
    </source>
</reference>
<dbReference type="PANTHER" id="PTHR43003:SF6">
    <property type="entry name" value="DNA GLYCOSYLASE"/>
    <property type="match status" value="1"/>
</dbReference>
<dbReference type="GO" id="GO:0006285">
    <property type="term" value="P:base-excision repair, AP site formation"/>
    <property type="evidence" value="ECO:0007669"/>
    <property type="project" value="TreeGrafter"/>
</dbReference>
<dbReference type="InterPro" id="IPR011257">
    <property type="entry name" value="DNA_glycosylase"/>
</dbReference>
<evidence type="ECO:0000313" key="3">
    <source>
        <dbReference type="EMBL" id="AEF40938.1"/>
    </source>
</evidence>
<protein>
    <submittedName>
        <fullName evidence="3">DNA glycosylase</fullName>
    </submittedName>
</protein>
<evidence type="ECO:0000313" key="4">
    <source>
        <dbReference type="Proteomes" id="UP000009235"/>
    </source>
</evidence>
<keyword evidence="4" id="KW-1185">Reference proteome</keyword>
<dbReference type="GO" id="GO:0032993">
    <property type="term" value="C:protein-DNA complex"/>
    <property type="evidence" value="ECO:0007669"/>
    <property type="project" value="TreeGrafter"/>
</dbReference>
<dbReference type="Gene3D" id="1.10.340.30">
    <property type="entry name" value="Hypothetical protein, domain 2"/>
    <property type="match status" value="1"/>
</dbReference>
<dbReference type="Proteomes" id="UP000009235">
    <property type="component" value="Chromosome"/>
</dbReference>
<dbReference type="AlphaFoldDB" id="F6EFK9"/>
<dbReference type="eggNOG" id="COG0122">
    <property type="taxonomic scope" value="Bacteria"/>
</dbReference>
<dbReference type="InterPro" id="IPR051912">
    <property type="entry name" value="Alkylbase_DNA_Glycosylase/TA"/>
</dbReference>
<dbReference type="EMBL" id="CP002786">
    <property type="protein sequence ID" value="AEF40938.1"/>
    <property type="molecule type" value="Genomic_DNA"/>
</dbReference>
<dbReference type="GO" id="GO:0032131">
    <property type="term" value="F:alkylated DNA binding"/>
    <property type="evidence" value="ECO:0007669"/>
    <property type="project" value="TreeGrafter"/>
</dbReference>
<dbReference type="PANTHER" id="PTHR43003">
    <property type="entry name" value="DNA-3-METHYLADENINE GLYCOSYLASE"/>
    <property type="match status" value="1"/>
</dbReference>
<accession>F6EFK9</accession>
<evidence type="ECO:0000256" key="1">
    <source>
        <dbReference type="ARBA" id="ARBA00022763"/>
    </source>
</evidence>
<keyword evidence="1" id="KW-0227">DNA damage</keyword>
<dbReference type="GO" id="GO:0043916">
    <property type="term" value="F:DNA-7-methylguanine glycosylase activity"/>
    <property type="evidence" value="ECO:0007669"/>
    <property type="project" value="TreeGrafter"/>
</dbReference>
<gene>
    <name evidence="3" type="ordered locus">AS9A_2491</name>
</gene>
<dbReference type="SUPFAM" id="SSF48150">
    <property type="entry name" value="DNA-glycosylase"/>
    <property type="match status" value="1"/>
</dbReference>
<dbReference type="HOGENOM" id="CLU_052970_0_0_11"/>
<proteinExistence type="predicted"/>
<dbReference type="GO" id="GO:0008725">
    <property type="term" value="F:DNA-3-methyladenine glycosylase activity"/>
    <property type="evidence" value="ECO:0007669"/>
    <property type="project" value="TreeGrafter"/>
</dbReference>
<name>F6EFK9_HOYSD</name>
<sequence>MEGRSIQSRTGAIPERLSLGVLTLSVAQPTNVAATLRPLARGAGDPCHFHAPDGAIWRATLMPSGPATCRISQLDAGTVSVAAWGDGAEEFTTTVPALLGAADEPESFAPQHATLAEAQHRSPGVRICRSGRLLEALVPAILEQRVHGIAARASWRRLVRKFGTPAPGPAPRPMWVPPSANVWRRVPSWEFHKAGVDPRRAKTIVSAAGAGEQLERIAKLAPAVARQHLQTLPGVGVWTSAEVAQRALGDADALSVGDFHLAAMIGWTLLGRPLDDDGMLEYMEPLRPHRYRAVLLLESSGLAFKPKFGPRTPVTDHRAH</sequence>
<keyword evidence="2" id="KW-0234">DNA repair</keyword>
<dbReference type="KEGG" id="asd:AS9A_2491"/>
<evidence type="ECO:0000256" key="2">
    <source>
        <dbReference type="ARBA" id="ARBA00023204"/>
    </source>
</evidence>
<dbReference type="GO" id="GO:0005737">
    <property type="term" value="C:cytoplasm"/>
    <property type="evidence" value="ECO:0007669"/>
    <property type="project" value="TreeGrafter"/>
</dbReference>
<dbReference type="GO" id="GO:0006307">
    <property type="term" value="P:DNA alkylation repair"/>
    <property type="evidence" value="ECO:0007669"/>
    <property type="project" value="TreeGrafter"/>
</dbReference>